<dbReference type="Pfam" id="PF13523">
    <property type="entry name" value="Acetyltransf_8"/>
    <property type="match status" value="1"/>
</dbReference>
<dbReference type="PANTHER" id="PTHR31438:SF1">
    <property type="entry name" value="LYSINE N-ACYLTRANSFERASE C17G9.06C-RELATED"/>
    <property type="match status" value="1"/>
</dbReference>
<dbReference type="InterPro" id="IPR016181">
    <property type="entry name" value="Acyl_CoA_acyltransferase"/>
</dbReference>
<evidence type="ECO:0000256" key="1">
    <source>
        <dbReference type="ARBA" id="ARBA00004924"/>
    </source>
</evidence>
<proteinExistence type="predicted"/>
<evidence type="ECO:0000313" key="3">
    <source>
        <dbReference type="EMBL" id="ASD64927.1"/>
    </source>
</evidence>
<dbReference type="Proteomes" id="UP000197003">
    <property type="component" value="Chromosome"/>
</dbReference>
<name>A0A1Z3NBV7_BDEBC</name>
<sequence>MNSQGAEIYNSQNGCYYAFRPFSIERDFDVYYKWMHQKYVSQWWNLAKTRTELEAHLISELSDKHQDLFIGFIDGRPVSYWERYWLQDDILGKYVDSRPFDQGLHFLIGETAYLGRTYTPSLIAAFLKFQFEETRTQRIFGEPDIRNRKVLRYAEETCFEMQGIVEMPERASAVMVCRRDNFFAKYSAKPGKLWAASVRESGPVSEPSLML</sequence>
<protein>
    <submittedName>
        <fullName evidence="3">Siderophore biosynthesis protein</fullName>
    </submittedName>
</protein>
<dbReference type="InterPro" id="IPR019432">
    <property type="entry name" value="Acyltransferase_MbtK/IucB-like"/>
</dbReference>
<dbReference type="GO" id="GO:0016410">
    <property type="term" value="F:N-acyltransferase activity"/>
    <property type="evidence" value="ECO:0007669"/>
    <property type="project" value="TreeGrafter"/>
</dbReference>
<evidence type="ECO:0000259" key="2">
    <source>
        <dbReference type="SMART" id="SM01006"/>
    </source>
</evidence>
<dbReference type="PANTHER" id="PTHR31438">
    <property type="entry name" value="LYSINE N-ACYLTRANSFERASE C17G9.06C-RELATED"/>
    <property type="match status" value="1"/>
</dbReference>
<dbReference type="Gene3D" id="3.40.630.30">
    <property type="match status" value="1"/>
</dbReference>
<comment type="pathway">
    <text evidence="1">Siderophore biosynthesis.</text>
</comment>
<organism evidence="3 4">
    <name type="scientific">Bdellovibrio bacteriovorus</name>
    <dbReference type="NCBI Taxonomy" id="959"/>
    <lineage>
        <taxon>Bacteria</taxon>
        <taxon>Pseudomonadati</taxon>
        <taxon>Bdellovibrionota</taxon>
        <taxon>Bdellovibrionia</taxon>
        <taxon>Bdellovibrionales</taxon>
        <taxon>Pseudobdellovibrionaceae</taxon>
        <taxon>Bdellovibrio</taxon>
    </lineage>
</organism>
<dbReference type="SMART" id="SM01006">
    <property type="entry name" value="AlcB"/>
    <property type="match status" value="1"/>
</dbReference>
<evidence type="ECO:0000313" key="4">
    <source>
        <dbReference type="Proteomes" id="UP000197003"/>
    </source>
</evidence>
<reference evidence="3 4" key="1">
    <citation type="submission" date="2017-04" db="EMBL/GenBank/DDBJ databases">
        <title>Whole genome sequence of Bdellovibrio bacteriovorus strain SSB218315.</title>
        <authorList>
            <person name="Oyedara O."/>
            <person name="Rodriguez-Perez M.A."/>
        </authorList>
    </citation>
    <scope>NUCLEOTIDE SEQUENCE [LARGE SCALE GENOMIC DNA]</scope>
    <source>
        <strain evidence="3 4">SSB218315</strain>
    </source>
</reference>
<gene>
    <name evidence="3" type="ORF">B9G79_15800</name>
</gene>
<dbReference type="EMBL" id="CP020946">
    <property type="protein sequence ID" value="ASD64927.1"/>
    <property type="molecule type" value="Genomic_DNA"/>
</dbReference>
<accession>A0A1Z3NBV7</accession>
<dbReference type="GO" id="GO:0019290">
    <property type="term" value="P:siderophore biosynthetic process"/>
    <property type="evidence" value="ECO:0007669"/>
    <property type="project" value="InterPro"/>
</dbReference>
<dbReference type="RefSeq" id="WP_088566349.1">
    <property type="nucleotide sequence ID" value="NZ_CP020946.1"/>
</dbReference>
<dbReference type="AlphaFoldDB" id="A0A1Z3NBV7"/>
<feature type="domain" description="Acyltransferase MbtK/IucB-like conserved" evidence="2">
    <location>
        <begin position="20"/>
        <end position="67"/>
    </location>
</feature>
<dbReference type="OrthoDB" id="9795206at2"/>
<dbReference type="SUPFAM" id="SSF55729">
    <property type="entry name" value="Acyl-CoA N-acyltransferases (Nat)"/>
    <property type="match status" value="1"/>
</dbReference>